<keyword evidence="2 15" id="KW-0547">Nucleotide-binding</keyword>
<comment type="caution">
    <text evidence="18">The sequence shown here is derived from an EMBL/GenBank/DDBJ whole genome shotgun (WGS) entry which is preliminary data.</text>
</comment>
<keyword evidence="19" id="KW-1185">Reference proteome</keyword>
<evidence type="ECO:0000256" key="15">
    <source>
        <dbReference type="PROSITE-ProRule" id="PRU00560"/>
    </source>
</evidence>
<evidence type="ECO:0000256" key="14">
    <source>
        <dbReference type="ARBA" id="ARBA00048988"/>
    </source>
</evidence>
<evidence type="ECO:0000256" key="3">
    <source>
        <dbReference type="ARBA" id="ARBA00022763"/>
    </source>
</evidence>
<dbReference type="Proteomes" id="UP000031258">
    <property type="component" value="Unassembled WGS sequence"/>
</dbReference>
<evidence type="ECO:0000259" key="17">
    <source>
        <dbReference type="PROSITE" id="PS51217"/>
    </source>
</evidence>
<feature type="binding site" evidence="15">
    <location>
        <begin position="31"/>
        <end position="38"/>
    </location>
    <ligand>
        <name>ATP</name>
        <dbReference type="ChEBI" id="CHEBI:30616"/>
    </ligand>
</feature>
<dbReference type="InterPro" id="IPR014017">
    <property type="entry name" value="DNA_helicase_UvrD-like_C"/>
</dbReference>
<dbReference type="EMBL" id="JSWE01000124">
    <property type="protein sequence ID" value="KIE04919.1"/>
    <property type="molecule type" value="Genomic_DNA"/>
</dbReference>
<organism evidence="18 19">
    <name type="scientific">Candidatus Jidaibacter acanthamoebae</name>
    <dbReference type="NCBI Taxonomy" id="86105"/>
    <lineage>
        <taxon>Bacteria</taxon>
        <taxon>Pseudomonadati</taxon>
        <taxon>Pseudomonadota</taxon>
        <taxon>Alphaproteobacteria</taxon>
        <taxon>Rickettsiales</taxon>
        <taxon>Candidatus Midichloriaceae</taxon>
        <taxon>Candidatus Jidaibacter</taxon>
    </lineage>
</organism>
<evidence type="ECO:0000256" key="1">
    <source>
        <dbReference type="ARBA" id="ARBA00022722"/>
    </source>
</evidence>
<dbReference type="PATRIC" id="fig|86105.3.peg.1083"/>
<accession>A0A0C1QH93</accession>
<dbReference type="PANTHER" id="PTHR11070:SF2">
    <property type="entry name" value="ATP-DEPENDENT DNA HELICASE SRS2"/>
    <property type="match status" value="1"/>
</dbReference>
<evidence type="ECO:0000256" key="8">
    <source>
        <dbReference type="ARBA" id="ARBA00023125"/>
    </source>
</evidence>
<keyword evidence="9" id="KW-0234">DNA repair</keyword>
<protein>
    <recommendedName>
        <fullName evidence="12">DNA 3'-5' helicase</fullName>
        <ecNumber evidence="12">5.6.2.4</ecNumber>
    </recommendedName>
    <alternativeName>
        <fullName evidence="13">DNA 3'-5' helicase II</fullName>
    </alternativeName>
</protein>
<dbReference type="PROSITE" id="PS51217">
    <property type="entry name" value="UVRD_HELICASE_CTER"/>
    <property type="match status" value="1"/>
</dbReference>
<dbReference type="InterPro" id="IPR000212">
    <property type="entry name" value="DNA_helicase_UvrD/REP"/>
</dbReference>
<dbReference type="InterPro" id="IPR038726">
    <property type="entry name" value="PDDEXK_AddAB-type"/>
</dbReference>
<evidence type="ECO:0000313" key="18">
    <source>
        <dbReference type="EMBL" id="KIE04919.1"/>
    </source>
</evidence>
<dbReference type="GO" id="GO:0043138">
    <property type="term" value="F:3'-5' DNA helicase activity"/>
    <property type="evidence" value="ECO:0007669"/>
    <property type="project" value="UniProtKB-EC"/>
</dbReference>
<dbReference type="Gene3D" id="3.90.320.10">
    <property type="match status" value="1"/>
</dbReference>
<dbReference type="GO" id="GO:0003677">
    <property type="term" value="F:DNA binding"/>
    <property type="evidence" value="ECO:0007669"/>
    <property type="project" value="UniProtKB-KW"/>
</dbReference>
<evidence type="ECO:0000256" key="13">
    <source>
        <dbReference type="ARBA" id="ARBA00034923"/>
    </source>
</evidence>
<dbReference type="Pfam" id="PF12705">
    <property type="entry name" value="PDDEXK_1"/>
    <property type="match status" value="1"/>
</dbReference>
<dbReference type="Gene3D" id="3.40.50.300">
    <property type="entry name" value="P-loop containing nucleotide triphosphate hydrolases"/>
    <property type="match status" value="4"/>
</dbReference>
<dbReference type="InterPro" id="IPR027417">
    <property type="entry name" value="P-loop_NTPase"/>
</dbReference>
<evidence type="ECO:0000256" key="11">
    <source>
        <dbReference type="ARBA" id="ARBA00034617"/>
    </source>
</evidence>
<feature type="domain" description="UvrD-like helicase ATP-binding" evidence="16">
    <location>
        <begin position="10"/>
        <end position="481"/>
    </location>
</feature>
<gene>
    <name evidence="18" type="ORF">NF27_EY00150</name>
</gene>
<evidence type="ECO:0000256" key="4">
    <source>
        <dbReference type="ARBA" id="ARBA00022801"/>
    </source>
</evidence>
<keyword evidence="4 15" id="KW-0378">Hydrolase</keyword>
<evidence type="ECO:0000256" key="6">
    <source>
        <dbReference type="ARBA" id="ARBA00022839"/>
    </source>
</evidence>
<dbReference type="RefSeq" id="WP_039456882.1">
    <property type="nucleotide sequence ID" value="NZ_JSWE01000124.1"/>
</dbReference>
<dbReference type="Pfam" id="PF00580">
    <property type="entry name" value="UvrD-helicase"/>
    <property type="match status" value="1"/>
</dbReference>
<reference evidence="18 19" key="1">
    <citation type="submission" date="2014-11" db="EMBL/GenBank/DDBJ databases">
        <title>A Rickettsiales Symbiont of Amoebae With Ancient Features.</title>
        <authorList>
            <person name="Schulz F."/>
            <person name="Martijn J."/>
            <person name="Wascher F."/>
            <person name="Kostanjsek R."/>
            <person name="Ettema T.J."/>
            <person name="Horn M."/>
        </authorList>
    </citation>
    <scope>NUCLEOTIDE SEQUENCE [LARGE SCALE GENOMIC DNA]</scope>
    <source>
        <strain evidence="18 19">UWC36</strain>
    </source>
</reference>
<dbReference type="GO" id="GO:0033202">
    <property type="term" value="C:DNA helicase complex"/>
    <property type="evidence" value="ECO:0007669"/>
    <property type="project" value="TreeGrafter"/>
</dbReference>
<keyword evidence="10" id="KW-0413">Isomerase</keyword>
<proteinExistence type="predicted"/>
<name>A0A0C1QH93_9RICK</name>
<dbReference type="EC" id="5.6.2.4" evidence="12"/>
<dbReference type="InterPro" id="IPR011604">
    <property type="entry name" value="PDDEXK-like_dom_sf"/>
</dbReference>
<evidence type="ECO:0000256" key="9">
    <source>
        <dbReference type="ARBA" id="ARBA00023204"/>
    </source>
</evidence>
<keyword evidence="7 15" id="KW-0067">ATP-binding</keyword>
<evidence type="ECO:0000313" key="19">
    <source>
        <dbReference type="Proteomes" id="UP000031258"/>
    </source>
</evidence>
<dbReference type="GO" id="GO:0004527">
    <property type="term" value="F:exonuclease activity"/>
    <property type="evidence" value="ECO:0007669"/>
    <property type="project" value="UniProtKB-KW"/>
</dbReference>
<dbReference type="OrthoDB" id="9810135at2"/>
<dbReference type="GO" id="GO:0005524">
    <property type="term" value="F:ATP binding"/>
    <property type="evidence" value="ECO:0007669"/>
    <property type="project" value="UniProtKB-UniRule"/>
</dbReference>
<keyword evidence="3" id="KW-0227">DNA damage</keyword>
<evidence type="ECO:0000256" key="5">
    <source>
        <dbReference type="ARBA" id="ARBA00022806"/>
    </source>
</evidence>
<evidence type="ECO:0000256" key="2">
    <source>
        <dbReference type="ARBA" id="ARBA00022741"/>
    </source>
</evidence>
<keyword evidence="8" id="KW-0238">DNA-binding</keyword>
<dbReference type="GO" id="GO:0000725">
    <property type="term" value="P:recombinational repair"/>
    <property type="evidence" value="ECO:0007669"/>
    <property type="project" value="TreeGrafter"/>
</dbReference>
<evidence type="ECO:0000256" key="10">
    <source>
        <dbReference type="ARBA" id="ARBA00023235"/>
    </source>
</evidence>
<dbReference type="AlphaFoldDB" id="A0A0C1QH93"/>
<keyword evidence="1" id="KW-0540">Nuclease</keyword>
<feature type="domain" description="UvrD-like helicase C-terminal" evidence="17">
    <location>
        <begin position="510"/>
        <end position="773"/>
    </location>
</feature>
<dbReference type="InterPro" id="IPR014016">
    <property type="entry name" value="UvrD-like_ATP-bd"/>
</dbReference>
<dbReference type="Pfam" id="PF13361">
    <property type="entry name" value="UvrD_C"/>
    <property type="match status" value="1"/>
</dbReference>
<keyword evidence="6" id="KW-0269">Exonuclease</keyword>
<evidence type="ECO:0000256" key="12">
    <source>
        <dbReference type="ARBA" id="ARBA00034808"/>
    </source>
</evidence>
<keyword evidence="5 15" id="KW-0347">Helicase</keyword>
<comment type="catalytic activity">
    <reaction evidence="11">
        <text>Couples ATP hydrolysis with the unwinding of duplex DNA by translocating in the 3'-5' direction.</text>
        <dbReference type="EC" id="5.6.2.4"/>
    </reaction>
</comment>
<comment type="catalytic activity">
    <reaction evidence="14">
        <text>ATP + H2O = ADP + phosphate + H(+)</text>
        <dbReference type="Rhea" id="RHEA:13065"/>
        <dbReference type="ChEBI" id="CHEBI:15377"/>
        <dbReference type="ChEBI" id="CHEBI:15378"/>
        <dbReference type="ChEBI" id="CHEBI:30616"/>
        <dbReference type="ChEBI" id="CHEBI:43474"/>
        <dbReference type="ChEBI" id="CHEBI:456216"/>
        <dbReference type="EC" id="5.6.2.4"/>
    </reaction>
</comment>
<dbReference type="PANTHER" id="PTHR11070">
    <property type="entry name" value="UVRD / RECB / PCRA DNA HELICASE FAMILY MEMBER"/>
    <property type="match status" value="1"/>
</dbReference>
<sequence>MFERIVSEVTLSPEEIQALASDPACSVYLSASAGTGKTKVLTDRYLRLLLDDTEAKKILCLTFTNAAAAEMRQRIMQKLQNWSLCSQEELENELLKLQGNKSPNLIQKARKLHKYFSEEIDSIKIQTIHSFCLDILKKYSTCENSFYSYEIIEDHSKKKFLKLAFEQVFNTNTTSSDHNLKSSVGQLISFYDYDRLEELVQAILAPRIKFLRYLSKFNDEEHLKQGIYHKHEASPELSGQEILAKAMELGDQMISDKILNLLSEEGEQIGNAILQNKDSFIRYKRCFLKADGERFARLVKASFAKKYPDVVEILTREQERVYDVDQTYKKYISAELCFSLTLFCKRILEIYEALKAEEQLFEYDDLIIKTLDLLQNSESSYWILYKLDMAIDHILVDEAQDLSEIQWELIKSVSEEFFAGEGAKDYDRTVFIVGDFKQSIYSFQGADPKEFEAARAYFEERATNALKVWKELNLSTSFRTTAPILGFIDSLLGDNHAFIHNYTKHIPFRNGSGYIGMLPLIEKPKNKESEGWHLPEYEDDIKHNQKKLLAKQIVTKIDEWITSKRKLYGHLRAIEPKDIMILVRKRSELIDYLIAELKKHKIPVVEHGQSNLQENLLIMDLLSLIKFINLQSDDYNLACLLKSPIIALYETQLFEICHARETSIWESLELKNPDVFKYLENLKNSSHALSILELINKVLYIDEKYQIFIERYGDGAKDLINIFIEAIIKFETSSFSLCAYQEFVEWFKDYKAKFGSLVHNDKLRIMTVHGSKGLQAPIVIIADSASSEQSPVENVYWDKNEDLYLSCYSEFDCEVIKLAKEFCNSNQERENLRLLYVALTRAEDELYIGGWENNRIKGSWYDLISKKHDNNIEVIPNYAEGEAEIKNKDKYIEVKLDKSINLEKKKIIRPSLTKKVSVNPAFMERGKVIHKLLHELPQIPQARWNNILEPLDESIKQDLLLTIKAFPDIFFSVNSISELPIVGELNGSQLNAQIDKIIFKEDFIQIIDFKTDTRPNLNKVKNNYIIQLKFYKQLLQKKYRQTPIKIYLLFSSNQELIEIFN</sequence>
<dbReference type="SUPFAM" id="SSF52540">
    <property type="entry name" value="P-loop containing nucleoside triphosphate hydrolases"/>
    <property type="match status" value="1"/>
</dbReference>
<dbReference type="GO" id="GO:0005829">
    <property type="term" value="C:cytosol"/>
    <property type="evidence" value="ECO:0007669"/>
    <property type="project" value="TreeGrafter"/>
</dbReference>
<dbReference type="Gene3D" id="1.10.486.10">
    <property type="entry name" value="PCRA, domain 4"/>
    <property type="match status" value="1"/>
</dbReference>
<dbReference type="STRING" id="86105.NF27_EY00150"/>
<dbReference type="PROSITE" id="PS51198">
    <property type="entry name" value="UVRD_HELICASE_ATP_BIND"/>
    <property type="match status" value="1"/>
</dbReference>
<evidence type="ECO:0000259" key="16">
    <source>
        <dbReference type="PROSITE" id="PS51198"/>
    </source>
</evidence>
<evidence type="ECO:0000256" key="7">
    <source>
        <dbReference type="ARBA" id="ARBA00022840"/>
    </source>
</evidence>